<organism evidence="8 9">
    <name type="scientific">Microbacterium saccharophilum</name>
    <dbReference type="NCBI Taxonomy" id="1213358"/>
    <lineage>
        <taxon>Bacteria</taxon>
        <taxon>Bacillati</taxon>
        <taxon>Actinomycetota</taxon>
        <taxon>Actinomycetes</taxon>
        <taxon>Micrococcales</taxon>
        <taxon>Microbacteriaceae</taxon>
        <taxon>Microbacterium</taxon>
    </lineage>
</organism>
<dbReference type="PANTHER" id="PTHR30349">
    <property type="entry name" value="PHAGE INTEGRASE-RELATED"/>
    <property type="match status" value="1"/>
</dbReference>
<evidence type="ECO:0000256" key="1">
    <source>
        <dbReference type="ARBA" id="ARBA00022908"/>
    </source>
</evidence>
<evidence type="ECO:0000259" key="7">
    <source>
        <dbReference type="PROSITE" id="PS51900"/>
    </source>
</evidence>
<gene>
    <name evidence="8" type="ORF">FVP74_04800</name>
</gene>
<dbReference type="InterPro" id="IPR011010">
    <property type="entry name" value="DNA_brk_join_enz"/>
</dbReference>
<protein>
    <submittedName>
        <fullName evidence="8">Tyrosine-type recombinase/integrase</fullName>
    </submittedName>
</protein>
<dbReference type="GO" id="GO:0015074">
    <property type="term" value="P:DNA integration"/>
    <property type="evidence" value="ECO:0007669"/>
    <property type="project" value="UniProtKB-KW"/>
</dbReference>
<evidence type="ECO:0000313" key="8">
    <source>
        <dbReference type="EMBL" id="TXK13923.1"/>
    </source>
</evidence>
<evidence type="ECO:0000256" key="4">
    <source>
        <dbReference type="PROSITE-ProRule" id="PRU01248"/>
    </source>
</evidence>
<feature type="domain" description="Core-binding (CB)" evidence="7">
    <location>
        <begin position="93"/>
        <end position="174"/>
    </location>
</feature>
<keyword evidence="1" id="KW-0229">DNA integration</keyword>
<dbReference type="InterPro" id="IPR004107">
    <property type="entry name" value="Integrase_SAM-like_N"/>
</dbReference>
<evidence type="ECO:0000313" key="9">
    <source>
        <dbReference type="Proteomes" id="UP000321949"/>
    </source>
</evidence>
<name>A0A5C8I7K8_9MICO</name>
<dbReference type="Proteomes" id="UP000321949">
    <property type="component" value="Unassembled WGS sequence"/>
</dbReference>
<dbReference type="Pfam" id="PF00589">
    <property type="entry name" value="Phage_integrase"/>
    <property type="match status" value="1"/>
</dbReference>
<dbReference type="OrthoDB" id="4326943at2"/>
<feature type="region of interest" description="Disordered" evidence="5">
    <location>
        <begin position="411"/>
        <end position="441"/>
    </location>
</feature>
<dbReference type="PROSITE" id="PS51900">
    <property type="entry name" value="CB"/>
    <property type="match status" value="1"/>
</dbReference>
<dbReference type="Gene3D" id="1.10.150.130">
    <property type="match status" value="1"/>
</dbReference>
<accession>A0A5C8I7K8</accession>
<dbReference type="InterPro" id="IPR050090">
    <property type="entry name" value="Tyrosine_recombinase_XerCD"/>
</dbReference>
<sequence>MGRAHGARRRAAPRRRRIVNGGRPRTLIGSYGTISVTRRGTSYVALARIRDADGRLRRVTGAARTDSAARARLKQRLLERPSFGTGGLLDLTSSFRDLAELWLEDLALQKLSEGTKDNYRDDLRLHVLPQFEHFTLGEITTGRVEWFLRSEAAVSFSRAKHSRTMLNLLFGFALRHDAIPRNPVQGTSPLRRPKGEPQALTVDQINAIRDAAGRWRTGPDVKGPKPDGQVRDIIEVLLGTALRIGECLALRVCDVDDGPSGMTISVKGTVVLRTGSGAVRQDHPKTEHSIRRIAVPDFAAAVLRARLAGIPTSDHQRTIFANRAGKPLSPFNVRRTFRAFLELADLAGEGITLRWYRRTGATVIARGASADAAATFLGHGSTAITEGHYIEPDRTVDRGPAGILERTLRRTNPDTSLLSTDNGAADDPALDFLDEEDTEAA</sequence>
<reference evidence="8 9" key="1">
    <citation type="submission" date="2019-08" db="EMBL/GenBank/DDBJ databases">
        <authorList>
            <person name="Dong K."/>
        </authorList>
    </citation>
    <scope>NUCLEOTIDE SEQUENCE [LARGE SCALE GENOMIC DNA]</scope>
    <source>
        <strain evidence="8 9">K-1</strain>
    </source>
</reference>
<dbReference type="InterPro" id="IPR013762">
    <property type="entry name" value="Integrase-like_cat_sf"/>
</dbReference>
<dbReference type="SUPFAM" id="SSF56349">
    <property type="entry name" value="DNA breaking-rejoining enzymes"/>
    <property type="match status" value="1"/>
</dbReference>
<dbReference type="InterPro" id="IPR002104">
    <property type="entry name" value="Integrase_catalytic"/>
</dbReference>
<keyword evidence="3" id="KW-0233">DNA recombination</keyword>
<dbReference type="Pfam" id="PF14659">
    <property type="entry name" value="Phage_int_SAM_3"/>
    <property type="match status" value="1"/>
</dbReference>
<dbReference type="Gene3D" id="1.10.443.10">
    <property type="entry name" value="Intergrase catalytic core"/>
    <property type="match status" value="1"/>
</dbReference>
<feature type="domain" description="Tyr recombinase" evidence="6">
    <location>
        <begin position="195"/>
        <end position="402"/>
    </location>
</feature>
<proteinExistence type="predicted"/>
<evidence type="ECO:0000256" key="2">
    <source>
        <dbReference type="ARBA" id="ARBA00023125"/>
    </source>
</evidence>
<keyword evidence="2 4" id="KW-0238">DNA-binding</keyword>
<evidence type="ECO:0000259" key="6">
    <source>
        <dbReference type="PROSITE" id="PS51898"/>
    </source>
</evidence>
<dbReference type="PROSITE" id="PS51898">
    <property type="entry name" value="TYR_RECOMBINASE"/>
    <property type="match status" value="1"/>
</dbReference>
<evidence type="ECO:0000256" key="3">
    <source>
        <dbReference type="ARBA" id="ARBA00023172"/>
    </source>
</evidence>
<dbReference type="GO" id="GO:0006310">
    <property type="term" value="P:DNA recombination"/>
    <property type="evidence" value="ECO:0007669"/>
    <property type="project" value="UniProtKB-KW"/>
</dbReference>
<keyword evidence="9" id="KW-1185">Reference proteome</keyword>
<dbReference type="PANTHER" id="PTHR30349:SF91">
    <property type="entry name" value="INTA PROTEIN"/>
    <property type="match status" value="1"/>
</dbReference>
<evidence type="ECO:0000256" key="5">
    <source>
        <dbReference type="SAM" id="MobiDB-lite"/>
    </source>
</evidence>
<dbReference type="EMBL" id="VRSX01000002">
    <property type="protein sequence ID" value="TXK13923.1"/>
    <property type="molecule type" value="Genomic_DNA"/>
</dbReference>
<comment type="caution">
    <text evidence="8">The sequence shown here is derived from an EMBL/GenBank/DDBJ whole genome shotgun (WGS) entry which is preliminary data.</text>
</comment>
<feature type="compositionally biased region" description="Polar residues" evidence="5">
    <location>
        <begin position="413"/>
        <end position="422"/>
    </location>
</feature>
<feature type="compositionally biased region" description="Acidic residues" evidence="5">
    <location>
        <begin position="428"/>
        <end position="441"/>
    </location>
</feature>
<dbReference type="AlphaFoldDB" id="A0A5C8I7K8"/>
<dbReference type="GO" id="GO:0003677">
    <property type="term" value="F:DNA binding"/>
    <property type="evidence" value="ECO:0007669"/>
    <property type="project" value="UniProtKB-UniRule"/>
</dbReference>
<dbReference type="InterPro" id="IPR044068">
    <property type="entry name" value="CB"/>
</dbReference>
<dbReference type="InterPro" id="IPR010998">
    <property type="entry name" value="Integrase_recombinase_N"/>
</dbReference>